<evidence type="ECO:0000256" key="3">
    <source>
        <dbReference type="ARBA" id="ARBA00034716"/>
    </source>
</evidence>
<dbReference type="PANTHER" id="PTHR48168">
    <property type="entry name" value="RNA GUANINE-7 METHYLTRANSFERASE-ACTIVATING SUBUNIT-LIKE (PSEUDOGENE)-RELATED"/>
    <property type="match status" value="1"/>
</dbReference>
<evidence type="ECO:0000256" key="1">
    <source>
        <dbReference type="ARBA" id="ARBA00004123"/>
    </source>
</evidence>
<comment type="caution">
    <text evidence="5">The sequence shown here is derived from an EMBL/GenBank/DDBJ whole genome shotgun (WGS) entry which is preliminary data.</text>
</comment>
<gene>
    <name evidence="5" type="ORF">JD844_014484</name>
</gene>
<dbReference type="EMBL" id="JAIPUX010003439">
    <property type="protein sequence ID" value="KAH0619998.1"/>
    <property type="molecule type" value="Genomic_DNA"/>
</dbReference>
<comment type="similarity">
    <text evidence="3">Belongs to the RAM family.</text>
</comment>
<accession>A0ABQ7SRS6</accession>
<feature type="compositionally biased region" description="Basic and acidic residues" evidence="4">
    <location>
        <begin position="117"/>
        <end position="146"/>
    </location>
</feature>
<protein>
    <recommendedName>
        <fullName evidence="7">RNMT-activating mini protein</fullName>
    </recommendedName>
</protein>
<sequence length="194" mass="22403">MTGSPSRDSRMASTTDILQSYEEMFAQRYTSEDEEYQKYVKRPADPPPIVEDWLNREPNTPNISEILQNYEKMFAHRYTAKDEEYQKYVQRAADPPPLIEDWRNRSGGNQRYRDRYYSETTDSLKAEETDTTSKEAIDPTSGKKEAGVTTIHNTDKDKLPTPNMDECPSMVMVHIRRGPHMVITSIAISIECPV</sequence>
<evidence type="ECO:0008006" key="7">
    <source>
        <dbReference type="Google" id="ProtNLM"/>
    </source>
</evidence>
<organism evidence="5 6">
    <name type="scientific">Phrynosoma platyrhinos</name>
    <name type="common">Desert horned lizard</name>
    <dbReference type="NCBI Taxonomy" id="52577"/>
    <lineage>
        <taxon>Eukaryota</taxon>
        <taxon>Metazoa</taxon>
        <taxon>Chordata</taxon>
        <taxon>Craniata</taxon>
        <taxon>Vertebrata</taxon>
        <taxon>Euteleostomi</taxon>
        <taxon>Lepidosauria</taxon>
        <taxon>Squamata</taxon>
        <taxon>Bifurcata</taxon>
        <taxon>Unidentata</taxon>
        <taxon>Episquamata</taxon>
        <taxon>Toxicofera</taxon>
        <taxon>Iguania</taxon>
        <taxon>Phrynosomatidae</taxon>
        <taxon>Phrynosomatinae</taxon>
        <taxon>Phrynosoma</taxon>
    </lineage>
</organism>
<feature type="region of interest" description="Disordered" evidence="4">
    <location>
        <begin position="117"/>
        <end position="164"/>
    </location>
</feature>
<name>A0ABQ7SRS6_PHRPL</name>
<dbReference type="Pfam" id="PF15320">
    <property type="entry name" value="RAM"/>
    <property type="match status" value="2"/>
</dbReference>
<dbReference type="Proteomes" id="UP000826234">
    <property type="component" value="Unassembled WGS sequence"/>
</dbReference>
<evidence type="ECO:0000256" key="4">
    <source>
        <dbReference type="SAM" id="MobiDB-lite"/>
    </source>
</evidence>
<evidence type="ECO:0000313" key="6">
    <source>
        <dbReference type="Proteomes" id="UP000826234"/>
    </source>
</evidence>
<dbReference type="PANTHER" id="PTHR48168:SF1">
    <property type="entry name" value="RNA GUANINE-N7 METHYLTRANSFERASE ACTIVATING SUBUNIT-RELATED"/>
    <property type="match status" value="1"/>
</dbReference>
<dbReference type="InterPro" id="IPR028271">
    <property type="entry name" value="RAMAC"/>
</dbReference>
<keyword evidence="6" id="KW-1185">Reference proteome</keyword>
<evidence type="ECO:0000313" key="5">
    <source>
        <dbReference type="EMBL" id="KAH0619998.1"/>
    </source>
</evidence>
<evidence type="ECO:0000256" key="2">
    <source>
        <dbReference type="ARBA" id="ARBA00023242"/>
    </source>
</evidence>
<comment type="subcellular location">
    <subcellularLocation>
        <location evidence="1">Nucleus</location>
    </subcellularLocation>
</comment>
<reference evidence="5 6" key="1">
    <citation type="journal article" date="2022" name="Gigascience">
        <title>A chromosome-level genome assembly and annotation of the desert horned lizard, Phrynosoma platyrhinos, provides insight into chromosomal rearrangements among reptiles.</title>
        <authorList>
            <person name="Koochekian N."/>
            <person name="Ascanio A."/>
            <person name="Farleigh K."/>
            <person name="Card D.C."/>
            <person name="Schield D.R."/>
            <person name="Castoe T.A."/>
            <person name="Jezkova T."/>
        </authorList>
    </citation>
    <scope>NUCLEOTIDE SEQUENCE [LARGE SCALE GENOMIC DNA]</scope>
    <source>
        <strain evidence="5">NK-2021</strain>
    </source>
</reference>
<proteinExistence type="inferred from homology"/>
<keyword evidence="2" id="KW-0539">Nucleus</keyword>